<dbReference type="GO" id="GO:0004519">
    <property type="term" value="F:endonuclease activity"/>
    <property type="evidence" value="ECO:0007669"/>
    <property type="project" value="UniProtKB-KW"/>
</dbReference>
<protein>
    <submittedName>
        <fullName evidence="7">Restriction endonuclease S subunit</fullName>
    </submittedName>
</protein>
<accession>K9P6A0</accession>
<evidence type="ECO:0000256" key="5">
    <source>
        <dbReference type="SAM" id="MobiDB-lite"/>
    </source>
</evidence>
<dbReference type="Gene3D" id="3.90.220.20">
    <property type="entry name" value="DNA methylase specificity domains"/>
    <property type="match status" value="2"/>
</dbReference>
<comment type="similarity">
    <text evidence="1">Belongs to the type-I restriction system S methylase family.</text>
</comment>
<evidence type="ECO:0000256" key="4">
    <source>
        <dbReference type="ARBA" id="ARBA00038652"/>
    </source>
</evidence>
<reference evidence="8" key="1">
    <citation type="journal article" date="2013" name="Proc. Natl. Acad. Sci. U.S.A.">
        <title>Improving the coverage of the cyanobacterial phylum using diversity-driven genome sequencing.</title>
        <authorList>
            <person name="Shih P.M."/>
            <person name="Wu D."/>
            <person name="Latifi A."/>
            <person name="Axen S.D."/>
            <person name="Fewer D.P."/>
            <person name="Talla E."/>
            <person name="Calteau A."/>
            <person name="Cai F."/>
            <person name="Tandeau de Marsac N."/>
            <person name="Rippka R."/>
            <person name="Herdman M."/>
            <person name="Sivonen K."/>
            <person name="Coursin T."/>
            <person name="Laurent T."/>
            <person name="Goodwin L."/>
            <person name="Nolan M."/>
            <person name="Davenport K.W."/>
            <person name="Han C.S."/>
            <person name="Rubin E.M."/>
            <person name="Eisen J.A."/>
            <person name="Woyke T."/>
            <person name="Gugger M."/>
            <person name="Kerfeld C.A."/>
        </authorList>
    </citation>
    <scope>NUCLEOTIDE SEQUENCE [LARGE SCALE GENOMIC DNA]</scope>
    <source>
        <strain evidence="8">ATCC 27147 / PCC 6307</strain>
    </source>
</reference>
<evidence type="ECO:0000259" key="6">
    <source>
        <dbReference type="Pfam" id="PF01420"/>
    </source>
</evidence>
<dbReference type="OrthoDB" id="9815652at2"/>
<feature type="domain" description="Type I restriction modification DNA specificity" evidence="6">
    <location>
        <begin position="257"/>
        <end position="434"/>
    </location>
</feature>
<feature type="region of interest" description="Disordered" evidence="5">
    <location>
        <begin position="479"/>
        <end position="547"/>
    </location>
</feature>
<organism evidence="7 8">
    <name type="scientific">Cyanobium gracile (strain ATCC 27147 / PCC 6307)</name>
    <dbReference type="NCBI Taxonomy" id="292564"/>
    <lineage>
        <taxon>Bacteria</taxon>
        <taxon>Bacillati</taxon>
        <taxon>Cyanobacteriota</taxon>
        <taxon>Cyanophyceae</taxon>
        <taxon>Synechococcales</taxon>
        <taxon>Prochlorococcaceae</taxon>
        <taxon>Cyanobium</taxon>
    </lineage>
</organism>
<dbReference type="PANTHER" id="PTHR43140:SF1">
    <property type="entry name" value="TYPE I RESTRICTION ENZYME ECOKI SPECIFICITY SUBUNIT"/>
    <property type="match status" value="1"/>
</dbReference>
<keyword evidence="2" id="KW-0680">Restriction system</keyword>
<proteinExistence type="inferred from homology"/>
<dbReference type="STRING" id="292564.Cyagr_1765"/>
<dbReference type="EMBL" id="CP003495">
    <property type="protein sequence ID" value="AFY28907.1"/>
    <property type="molecule type" value="Genomic_DNA"/>
</dbReference>
<keyword evidence="7" id="KW-0540">Nuclease</keyword>
<dbReference type="SUPFAM" id="SSF116734">
    <property type="entry name" value="DNA methylase specificity domain"/>
    <property type="match status" value="2"/>
</dbReference>
<dbReference type="PATRIC" id="fig|292564.3.peg.1673"/>
<dbReference type="REBASE" id="57613">
    <property type="entry name" value="S.Cgr6307ORF1766P"/>
</dbReference>
<name>K9P6A0_CYAGP</name>
<dbReference type="HOGENOM" id="CLU_021095_10_2_3"/>
<dbReference type="PANTHER" id="PTHR43140">
    <property type="entry name" value="TYPE-1 RESTRICTION ENZYME ECOKI SPECIFICITY PROTEIN"/>
    <property type="match status" value="1"/>
</dbReference>
<dbReference type="CDD" id="cd17256">
    <property type="entry name" value="RMtype1_S_EcoJA65PI-TRD1-CR1_like"/>
    <property type="match status" value="1"/>
</dbReference>
<comment type="subunit">
    <text evidence="4">The methyltransferase is composed of M and S polypeptides.</text>
</comment>
<evidence type="ECO:0000313" key="8">
    <source>
        <dbReference type="Proteomes" id="UP000010388"/>
    </source>
</evidence>
<gene>
    <name evidence="7" type="ordered locus">Cyagr_1765</name>
</gene>
<feature type="compositionally biased region" description="Basic residues" evidence="5">
    <location>
        <begin position="487"/>
        <end position="496"/>
    </location>
</feature>
<dbReference type="eggNOG" id="COG0732">
    <property type="taxonomic scope" value="Bacteria"/>
</dbReference>
<sequence length="621" mass="68567">MEERDLPVGWAMATVGELTNVGPKNETADETEVGFVPLQRLGVTYLSRHTHEPRVWKEVKKGYTQFQNGDVLLARITPSFENGKAGIARDLPNGLGAGSTEYIVFRPFADALDPRYLLAHFKTRSFLTSGEMVMTGAVGQQRVPKAFVLESQLPLAPLNEQRRIAAKLDTTLAAVEACRQRLDGVAAILKRFRQAVLAAATSGELTREWREERPDSIDAAGLARYLRTNHQNSGGHRAGNAAPPTEGVHDLSNQDFPDGWQLVCLRDIVKPERPITYGILKPGPELSNGIPYVRVADYPGNKLSLDGIRKTSQEIDELYKRSRLELGDLLISIRGTVGRLISIPAELIGANITQDSARLSIQEVVDSSYIMIALQSEILQSRMRRAIKGVAVRGINIGDVRALQIPLPSIEEQEEVSRRVNDLISLSDQLEAKLSAARKIVDRLTSALLAKAFRGELVVQDPSDEPAWELLERIRASRQADAAAGKPSRRGRHKPLAHSELSSLAPTPVPTDEPSRVFLVRTGDETTQGEKSPSRVSKPKPTDNLKGWSPMQKDLIQILEQHQTWISASTACEEMGISDGSSSDDLELFYSQLKEQVEDGLVDVQRRVDEDWLKLSSLKVA</sequence>
<keyword evidence="7" id="KW-0255">Endonuclease</keyword>
<keyword evidence="7" id="KW-0378">Hydrolase</keyword>
<dbReference type="GO" id="GO:0003677">
    <property type="term" value="F:DNA binding"/>
    <property type="evidence" value="ECO:0007669"/>
    <property type="project" value="UniProtKB-KW"/>
</dbReference>
<evidence type="ECO:0000256" key="2">
    <source>
        <dbReference type="ARBA" id="ARBA00022747"/>
    </source>
</evidence>
<dbReference type="GO" id="GO:0009307">
    <property type="term" value="P:DNA restriction-modification system"/>
    <property type="evidence" value="ECO:0007669"/>
    <property type="project" value="UniProtKB-KW"/>
</dbReference>
<keyword evidence="3" id="KW-0238">DNA-binding</keyword>
<feature type="domain" description="Type I restriction modification DNA specificity" evidence="6">
    <location>
        <begin position="7"/>
        <end position="176"/>
    </location>
</feature>
<dbReference type="AlphaFoldDB" id="K9P6A0"/>
<evidence type="ECO:0000256" key="3">
    <source>
        <dbReference type="ARBA" id="ARBA00023125"/>
    </source>
</evidence>
<dbReference type="InterPro" id="IPR044946">
    <property type="entry name" value="Restrct_endonuc_typeI_TRD_sf"/>
</dbReference>
<dbReference type="InterPro" id="IPR000055">
    <property type="entry name" value="Restrct_endonuc_typeI_TRD"/>
</dbReference>
<feature type="compositionally biased region" description="Polar residues" evidence="5">
    <location>
        <begin position="525"/>
        <end position="535"/>
    </location>
</feature>
<dbReference type="KEGG" id="cgc:Cyagr_1765"/>
<evidence type="ECO:0000256" key="1">
    <source>
        <dbReference type="ARBA" id="ARBA00010923"/>
    </source>
</evidence>
<dbReference type="CDD" id="cd17260">
    <property type="entry name" value="RMtype1_S_EcoEI-TRD1-CR1_like"/>
    <property type="match status" value="1"/>
</dbReference>
<evidence type="ECO:0000313" key="7">
    <source>
        <dbReference type="EMBL" id="AFY28907.1"/>
    </source>
</evidence>
<dbReference type="RefSeq" id="WP_015109357.1">
    <property type="nucleotide sequence ID" value="NC_019675.1"/>
</dbReference>
<dbReference type="Pfam" id="PF01420">
    <property type="entry name" value="Methylase_S"/>
    <property type="match status" value="2"/>
</dbReference>
<dbReference type="Proteomes" id="UP000010388">
    <property type="component" value="Chromosome"/>
</dbReference>
<dbReference type="InterPro" id="IPR051212">
    <property type="entry name" value="Type-I_RE_S_subunit"/>
</dbReference>